<evidence type="ECO:0000259" key="2">
    <source>
        <dbReference type="Pfam" id="PF20249"/>
    </source>
</evidence>
<keyword evidence="1" id="KW-0472">Membrane</keyword>
<dbReference type="InterPro" id="IPR046864">
    <property type="entry name" value="VasX_N"/>
</dbReference>
<dbReference type="AlphaFoldDB" id="A0A089WQL2"/>
<protein>
    <recommendedName>
        <fullName evidence="2">Toxin VasX N-terminal region domain-containing protein</fullName>
    </recommendedName>
</protein>
<dbReference type="Proteomes" id="UP000029493">
    <property type="component" value="Chromosome"/>
</dbReference>
<feature type="domain" description="Toxin VasX N-terminal region" evidence="2">
    <location>
        <begin position="27"/>
        <end position="179"/>
    </location>
</feature>
<dbReference type="Pfam" id="PF20249">
    <property type="entry name" value="VasX_N"/>
    <property type="match status" value="1"/>
</dbReference>
<keyword evidence="1" id="KW-0812">Transmembrane</keyword>
<dbReference type="CDD" id="cd20706">
    <property type="entry name" value="MIX_II"/>
    <property type="match status" value="1"/>
</dbReference>
<feature type="transmembrane region" description="Helical" evidence="1">
    <location>
        <begin position="664"/>
        <end position="684"/>
    </location>
</feature>
<feature type="transmembrane region" description="Helical" evidence="1">
    <location>
        <begin position="584"/>
        <end position="604"/>
    </location>
</feature>
<reference evidence="3 4" key="1">
    <citation type="submission" date="2014-09" db="EMBL/GenBank/DDBJ databases">
        <authorList>
            <person name="Chan K.-G."/>
        </authorList>
    </citation>
    <scope>NUCLEOTIDE SEQUENCE [LARGE SCALE GENOMIC DNA]</scope>
    <source>
        <strain evidence="3 4">ND07</strain>
    </source>
</reference>
<gene>
    <name evidence="3" type="ORF">LK03_09255</name>
</gene>
<keyword evidence="1" id="KW-1133">Transmembrane helix</keyword>
<dbReference type="RefSeq" id="WP_038412038.1">
    <property type="nucleotide sequence ID" value="NZ_CP009455.1"/>
</dbReference>
<evidence type="ECO:0000313" key="3">
    <source>
        <dbReference type="EMBL" id="AIR89454.1"/>
    </source>
</evidence>
<dbReference type="EMBL" id="CP009455">
    <property type="protein sequence ID" value="AIR89454.1"/>
    <property type="molecule type" value="Genomic_DNA"/>
</dbReference>
<dbReference type="OrthoDB" id="8664525at2"/>
<evidence type="ECO:0000256" key="1">
    <source>
        <dbReference type="SAM" id="Phobius"/>
    </source>
</evidence>
<evidence type="ECO:0000313" key="4">
    <source>
        <dbReference type="Proteomes" id="UP000029493"/>
    </source>
</evidence>
<keyword evidence="4" id="KW-1185">Reference proteome</keyword>
<name>A0A089WQL2_9PSED</name>
<proteinExistence type="predicted"/>
<dbReference type="KEGG" id="psw:LK03_09255"/>
<feature type="transmembrane region" description="Helical" evidence="1">
    <location>
        <begin position="730"/>
        <end position="756"/>
    </location>
</feature>
<sequence>MTRTYKIALGTNRPNQKEVGVGIMHPPCEPSIPLYPLRYGIVDTPLEPSIFPTLCTDGYPALGSGKAYGLRLLRPGSYVYLCYFKDGRMWTQHYQVTEDIRFARIWWDRCDETNATPGRQCVPETHQARPYLQAPQSHIAEQVYVMISDTLLSHRALWAIETNQDGLRDTLAVRLDPAAGPEQPHAFNAALVGNATPELVPRGYSTPRHFEWSETQFPNTAPDYNAIIQGLHAGLYGRRDITPLAVALPDPIGIASELHYLVSSAVERKTKYAGQNAHALQSATLISNYFEAMHKQAAYSEEGANALIRQKKLVKYTDAMAFPAEYAERINAFDQTIALAVNDAIAWVALMNPVKLLGKALRCFDTRVIPTARAYEQAVFQCIGALVHTQRGTQMLAQLIDMPVDSSPYWLALANGSETLLDRLRDSAGGLAKNVFQVLDAFMEEHAITPATNALIGLLQAIPAAKRADVLIPRLRHVMEIRANVTLVRYEMNLADLQRAAYEFQGHQSLETARAQGWKVPTPKITQFDLTVRIPLYEWVKVGETSYHEIDSPPKDRPALPPPRAMELEGNPFMNAVKRMREPAGHLFVGLGGYLAVVGMRNALKDANTASDRLGAGFALLGAITALIASSIEVSASIAAVKLRIQGIKPPNDGAKIIASKRSVATLGAIGAGLVAIGDLSKAISAFSVSNREQGLFLLESALAGGVLAVATRAGAMASAATMASTAGRVLVLGLSAGAWAIVAFAAVVAIVLFAVGADLVKHGPVEIWLKHSAWGINYSRYTNAQELEAVYCLYHRPRLAVAWEQRSGDSVGTLRIHCRLPGIDGLPGERFQTRLSFYYHDKTIRAIKGPIIYSGFNPINYRQECLVTSLGSTSEECGWSIQMHQFAKVKLEYAYFPDSVRQPGLMLTQPGAPEPLVFKAGTWFWDPTDITKLQPLEDF</sequence>
<accession>A0A089WQL2</accession>
<feature type="transmembrane region" description="Helical" evidence="1">
    <location>
        <begin position="616"/>
        <end position="643"/>
    </location>
</feature>
<organism evidence="3 4">
    <name type="scientific">Pseudomonas cremoricolorata</name>
    <dbReference type="NCBI Taxonomy" id="157783"/>
    <lineage>
        <taxon>Bacteria</taxon>
        <taxon>Pseudomonadati</taxon>
        <taxon>Pseudomonadota</taxon>
        <taxon>Gammaproteobacteria</taxon>
        <taxon>Pseudomonadales</taxon>
        <taxon>Pseudomonadaceae</taxon>
        <taxon>Pseudomonas</taxon>
    </lineage>
</organism>
<feature type="transmembrane region" description="Helical" evidence="1">
    <location>
        <begin position="696"/>
        <end position="718"/>
    </location>
</feature>